<evidence type="ECO:0000313" key="2">
    <source>
        <dbReference type="EMBL" id="GBN25300.1"/>
    </source>
</evidence>
<reference evidence="3 4" key="1">
    <citation type="journal article" date="2019" name="Sci. Rep.">
        <title>Orb-weaving spider Araneus ventricosus genome elucidates the spidroin gene catalogue.</title>
        <authorList>
            <person name="Kono N."/>
            <person name="Nakamura H."/>
            <person name="Ohtoshi R."/>
            <person name="Moran D.A.P."/>
            <person name="Shinohara A."/>
            <person name="Yoshida Y."/>
            <person name="Fujiwara M."/>
            <person name="Mori M."/>
            <person name="Tomita M."/>
            <person name="Arakawa K."/>
        </authorList>
    </citation>
    <scope>NUCLEOTIDE SEQUENCE [LARGE SCALE GENOMIC DNA]</scope>
</reference>
<proteinExistence type="predicted"/>
<comment type="caution">
    <text evidence="3">The sequence shown here is derived from an EMBL/GenBank/DDBJ whole genome shotgun (WGS) entry which is preliminary data.</text>
</comment>
<feature type="compositionally biased region" description="Basic and acidic residues" evidence="1">
    <location>
        <begin position="1"/>
        <end position="15"/>
    </location>
</feature>
<evidence type="ECO:0000313" key="3">
    <source>
        <dbReference type="EMBL" id="GBN25331.1"/>
    </source>
</evidence>
<evidence type="ECO:0000313" key="4">
    <source>
        <dbReference type="Proteomes" id="UP000499080"/>
    </source>
</evidence>
<keyword evidence="4" id="KW-1185">Reference proteome</keyword>
<feature type="region of interest" description="Disordered" evidence="1">
    <location>
        <begin position="1"/>
        <end position="28"/>
    </location>
</feature>
<evidence type="ECO:0000256" key="1">
    <source>
        <dbReference type="SAM" id="MobiDB-lite"/>
    </source>
</evidence>
<dbReference type="EMBL" id="BGPR01007228">
    <property type="protein sequence ID" value="GBN25331.1"/>
    <property type="molecule type" value="Genomic_DNA"/>
</dbReference>
<gene>
    <name evidence="2" type="ORF">AVEN_136693_1</name>
    <name evidence="3" type="ORF">AVEN_216211_1</name>
</gene>
<accession>A0A4Y2MDY5</accession>
<protein>
    <submittedName>
        <fullName evidence="3">Uncharacterized protein</fullName>
    </submittedName>
</protein>
<feature type="compositionally biased region" description="Polar residues" evidence="1">
    <location>
        <begin position="16"/>
        <end position="28"/>
    </location>
</feature>
<name>A0A4Y2MDY5_ARAVE</name>
<sequence>MDIKKKDQLPLHSDSKVNNPSGSSSAKINRLQSKQRFLFEVPRQAPVVGSVSWPPRKDARPARKTHFSRQKQGGKEKQSRGIVCSGRRAYAVPTSAFIQIGMLLFVTERRSKQFHINAVCSFAWSL</sequence>
<dbReference type="EMBL" id="BGPR01007224">
    <property type="protein sequence ID" value="GBN25300.1"/>
    <property type="molecule type" value="Genomic_DNA"/>
</dbReference>
<organism evidence="3 4">
    <name type="scientific">Araneus ventricosus</name>
    <name type="common">Orbweaver spider</name>
    <name type="synonym">Epeira ventricosa</name>
    <dbReference type="NCBI Taxonomy" id="182803"/>
    <lineage>
        <taxon>Eukaryota</taxon>
        <taxon>Metazoa</taxon>
        <taxon>Ecdysozoa</taxon>
        <taxon>Arthropoda</taxon>
        <taxon>Chelicerata</taxon>
        <taxon>Arachnida</taxon>
        <taxon>Araneae</taxon>
        <taxon>Araneomorphae</taxon>
        <taxon>Entelegynae</taxon>
        <taxon>Araneoidea</taxon>
        <taxon>Araneidae</taxon>
        <taxon>Araneus</taxon>
    </lineage>
</organism>
<feature type="region of interest" description="Disordered" evidence="1">
    <location>
        <begin position="48"/>
        <end position="81"/>
    </location>
</feature>
<dbReference type="Proteomes" id="UP000499080">
    <property type="component" value="Unassembled WGS sequence"/>
</dbReference>
<dbReference type="AlphaFoldDB" id="A0A4Y2MDY5"/>